<evidence type="ECO:0000313" key="1">
    <source>
        <dbReference type="EMBL" id="TWU40609.1"/>
    </source>
</evidence>
<gene>
    <name evidence="1" type="ORF">Poly41_14420</name>
</gene>
<accession>A0A5C6E0D9</accession>
<organism evidence="1 2">
    <name type="scientific">Novipirellula artificiosorum</name>
    <dbReference type="NCBI Taxonomy" id="2528016"/>
    <lineage>
        <taxon>Bacteria</taxon>
        <taxon>Pseudomonadati</taxon>
        <taxon>Planctomycetota</taxon>
        <taxon>Planctomycetia</taxon>
        <taxon>Pirellulales</taxon>
        <taxon>Pirellulaceae</taxon>
        <taxon>Novipirellula</taxon>
    </lineage>
</organism>
<dbReference type="Gene3D" id="3.40.30.10">
    <property type="entry name" value="Glutaredoxin"/>
    <property type="match status" value="1"/>
</dbReference>
<proteinExistence type="predicted"/>
<keyword evidence="2" id="KW-1185">Reference proteome</keyword>
<comment type="caution">
    <text evidence="1">The sequence shown here is derived from an EMBL/GenBank/DDBJ whole genome shotgun (WGS) entry which is preliminary data.</text>
</comment>
<sequence>MKHVLKSKYPKSCTGWSFMRFLLMLVCSGCLVSNLRAEPSRIGQVVDDFTLPNCYGKSVSLSDFVDHDLVAMVFLGTECPLAQLYGPRLNKL</sequence>
<reference evidence="1 2" key="1">
    <citation type="submission" date="2019-02" db="EMBL/GenBank/DDBJ databases">
        <title>Deep-cultivation of Planctomycetes and their phenomic and genomic characterization uncovers novel biology.</title>
        <authorList>
            <person name="Wiegand S."/>
            <person name="Jogler M."/>
            <person name="Boedeker C."/>
            <person name="Pinto D."/>
            <person name="Vollmers J."/>
            <person name="Rivas-Marin E."/>
            <person name="Kohn T."/>
            <person name="Peeters S.H."/>
            <person name="Heuer A."/>
            <person name="Rast P."/>
            <person name="Oberbeckmann S."/>
            <person name="Bunk B."/>
            <person name="Jeske O."/>
            <person name="Meyerdierks A."/>
            <person name="Storesund J.E."/>
            <person name="Kallscheuer N."/>
            <person name="Luecker S."/>
            <person name="Lage O.M."/>
            <person name="Pohl T."/>
            <person name="Merkel B.J."/>
            <person name="Hornburger P."/>
            <person name="Mueller R.-W."/>
            <person name="Bruemmer F."/>
            <person name="Labrenz M."/>
            <person name="Spormann A.M."/>
            <person name="Op Den Camp H."/>
            <person name="Overmann J."/>
            <person name="Amann R."/>
            <person name="Jetten M.S.M."/>
            <person name="Mascher T."/>
            <person name="Medema M.H."/>
            <person name="Devos D.P."/>
            <person name="Kaster A.-K."/>
            <person name="Ovreas L."/>
            <person name="Rohde M."/>
            <person name="Galperin M.Y."/>
            <person name="Jogler C."/>
        </authorList>
    </citation>
    <scope>NUCLEOTIDE SEQUENCE [LARGE SCALE GENOMIC DNA]</scope>
    <source>
        <strain evidence="1 2">Poly41</strain>
    </source>
</reference>
<dbReference type="SUPFAM" id="SSF52833">
    <property type="entry name" value="Thioredoxin-like"/>
    <property type="match status" value="1"/>
</dbReference>
<name>A0A5C6E0D9_9BACT</name>
<dbReference type="AlphaFoldDB" id="A0A5C6E0D9"/>
<dbReference type="InterPro" id="IPR036249">
    <property type="entry name" value="Thioredoxin-like_sf"/>
</dbReference>
<dbReference type="EMBL" id="SJPV01000002">
    <property type="protein sequence ID" value="TWU40609.1"/>
    <property type="molecule type" value="Genomic_DNA"/>
</dbReference>
<protein>
    <submittedName>
        <fullName evidence="1">Uncharacterized protein</fullName>
    </submittedName>
</protein>
<evidence type="ECO:0000313" key="2">
    <source>
        <dbReference type="Proteomes" id="UP000319143"/>
    </source>
</evidence>
<dbReference type="Proteomes" id="UP000319143">
    <property type="component" value="Unassembled WGS sequence"/>
</dbReference>